<evidence type="ECO:0000256" key="1">
    <source>
        <dbReference type="ARBA" id="ARBA00000032"/>
    </source>
</evidence>
<organism evidence="9 10">
    <name type="scientific">Steinernema carpocapsae</name>
    <name type="common">Entomopathogenic nematode</name>
    <dbReference type="NCBI Taxonomy" id="34508"/>
    <lineage>
        <taxon>Eukaryota</taxon>
        <taxon>Metazoa</taxon>
        <taxon>Ecdysozoa</taxon>
        <taxon>Nematoda</taxon>
        <taxon>Chromadorea</taxon>
        <taxon>Rhabditida</taxon>
        <taxon>Tylenchina</taxon>
        <taxon>Panagrolaimomorpha</taxon>
        <taxon>Strongyloidoidea</taxon>
        <taxon>Steinernematidae</taxon>
        <taxon>Steinernema</taxon>
    </lineage>
</organism>
<reference evidence="9 10" key="2">
    <citation type="journal article" date="2019" name="G3 (Bethesda)">
        <title>Hybrid Assembly of the Genome of the Entomopathogenic Nematode Steinernema carpocapsae Identifies the X-Chromosome.</title>
        <authorList>
            <person name="Serra L."/>
            <person name="Macchietto M."/>
            <person name="Macias-Munoz A."/>
            <person name="McGill C.J."/>
            <person name="Rodriguez I.M."/>
            <person name="Rodriguez B."/>
            <person name="Murad R."/>
            <person name="Mortazavi A."/>
        </authorList>
    </citation>
    <scope>NUCLEOTIDE SEQUENCE [LARGE SCALE GENOMIC DNA]</scope>
    <source>
        <strain evidence="9 10">ALL</strain>
    </source>
</reference>
<evidence type="ECO:0000256" key="5">
    <source>
        <dbReference type="ARBA" id="ARBA00022801"/>
    </source>
</evidence>
<keyword evidence="7" id="KW-0325">Glycoprotein</keyword>
<gene>
    <name evidence="9" type="ORF">L596_013172</name>
</gene>
<dbReference type="Proteomes" id="UP000298663">
    <property type="component" value="Unassembled WGS sequence"/>
</dbReference>
<proteinExistence type="inferred from homology"/>
<evidence type="ECO:0000256" key="4">
    <source>
        <dbReference type="ARBA" id="ARBA00022729"/>
    </source>
</evidence>
<evidence type="ECO:0000256" key="8">
    <source>
        <dbReference type="SAM" id="SignalP"/>
    </source>
</evidence>
<dbReference type="InterPro" id="IPR033379">
    <property type="entry name" value="Acid_Pase_AS"/>
</dbReference>
<evidence type="ECO:0000256" key="7">
    <source>
        <dbReference type="ARBA" id="ARBA00023180"/>
    </source>
</evidence>
<keyword evidence="6" id="KW-1015">Disulfide bond</keyword>
<comment type="catalytic activity">
    <reaction evidence="1">
        <text>a phosphate monoester + H2O = an alcohol + phosphate</text>
        <dbReference type="Rhea" id="RHEA:15017"/>
        <dbReference type="ChEBI" id="CHEBI:15377"/>
        <dbReference type="ChEBI" id="CHEBI:30879"/>
        <dbReference type="ChEBI" id="CHEBI:43474"/>
        <dbReference type="ChEBI" id="CHEBI:67140"/>
        <dbReference type="EC" id="3.1.3.2"/>
    </reaction>
</comment>
<protein>
    <recommendedName>
        <fullName evidence="3">acid phosphatase</fullName>
        <ecNumber evidence="3">3.1.3.2</ecNumber>
    </recommendedName>
</protein>
<dbReference type="Pfam" id="PF00328">
    <property type="entry name" value="His_Phos_2"/>
    <property type="match status" value="1"/>
</dbReference>
<feature type="signal peptide" evidence="8">
    <location>
        <begin position="1"/>
        <end position="18"/>
    </location>
</feature>
<dbReference type="PROSITE" id="PS00616">
    <property type="entry name" value="HIS_ACID_PHOSPHAT_1"/>
    <property type="match status" value="1"/>
</dbReference>
<dbReference type="EC" id="3.1.3.2" evidence="3"/>
<comment type="similarity">
    <text evidence="2">Belongs to the histidine acid phosphatase family.</text>
</comment>
<dbReference type="OrthoDB" id="258392at2759"/>
<sequence>MLQCALISAILLATVAHGAQLLQIQAIWRHGDRPPNDVYPTDPHKENAWPVKFGELTPRGMWQHFQQGRKLKREYSDKLKFISAKYDPDQIYVRSTDVHRTLASAYSNLAGFYSDSRGTHPNKHRWPTHWTPIPVHTIPETLDLNFIKMLENKTQSNITNVQDLHHLWNILHCENVNGLAFPSWITPDVWKQIIKLGLRDSGKRGDADYASTVVLELWKLDQEKPHVRIRFSANAETSFVTITDKVSGCPKSAFCPLDSFIQNRAKYVLTNYDQACIAKTN</sequence>
<dbReference type="Gene3D" id="3.40.50.1240">
    <property type="entry name" value="Phosphoglycerate mutase-like"/>
    <property type="match status" value="3"/>
</dbReference>
<dbReference type="CDD" id="cd07061">
    <property type="entry name" value="HP_HAP_like"/>
    <property type="match status" value="1"/>
</dbReference>
<keyword evidence="4 8" id="KW-0732">Signal</keyword>
<evidence type="ECO:0000256" key="6">
    <source>
        <dbReference type="ARBA" id="ARBA00023157"/>
    </source>
</evidence>
<dbReference type="AlphaFoldDB" id="A0A4U5NZE2"/>
<dbReference type="PANTHER" id="PTHR11567">
    <property type="entry name" value="ACID PHOSPHATASE-RELATED"/>
    <property type="match status" value="1"/>
</dbReference>
<evidence type="ECO:0000313" key="10">
    <source>
        <dbReference type="Proteomes" id="UP000298663"/>
    </source>
</evidence>
<dbReference type="GO" id="GO:0003993">
    <property type="term" value="F:acid phosphatase activity"/>
    <property type="evidence" value="ECO:0007669"/>
    <property type="project" value="UniProtKB-EC"/>
</dbReference>
<feature type="chain" id="PRO_5020685996" description="acid phosphatase" evidence="8">
    <location>
        <begin position="19"/>
        <end position="281"/>
    </location>
</feature>
<comment type="caution">
    <text evidence="9">The sequence shown here is derived from an EMBL/GenBank/DDBJ whole genome shotgun (WGS) entry which is preliminary data.</text>
</comment>
<evidence type="ECO:0000313" key="9">
    <source>
        <dbReference type="EMBL" id="TKR89008.1"/>
    </source>
</evidence>
<dbReference type="InterPro" id="IPR029033">
    <property type="entry name" value="His_PPase_superfam"/>
</dbReference>
<evidence type="ECO:0000256" key="2">
    <source>
        <dbReference type="ARBA" id="ARBA00005375"/>
    </source>
</evidence>
<evidence type="ECO:0000256" key="3">
    <source>
        <dbReference type="ARBA" id="ARBA00012646"/>
    </source>
</evidence>
<keyword evidence="10" id="KW-1185">Reference proteome</keyword>
<keyword evidence="5" id="KW-0378">Hydrolase</keyword>
<dbReference type="InterPro" id="IPR000560">
    <property type="entry name" value="His_Pase_clade-2"/>
</dbReference>
<dbReference type="SUPFAM" id="SSF53254">
    <property type="entry name" value="Phosphoglycerate mutase-like"/>
    <property type="match status" value="1"/>
</dbReference>
<dbReference type="STRING" id="34508.A0A4U5NZE2"/>
<dbReference type="EMBL" id="AZBU02000003">
    <property type="protein sequence ID" value="TKR89008.1"/>
    <property type="molecule type" value="Genomic_DNA"/>
</dbReference>
<accession>A0A4U5NZE2</accession>
<reference evidence="9 10" key="1">
    <citation type="journal article" date="2015" name="Genome Biol.">
        <title>Comparative genomics of Steinernema reveals deeply conserved gene regulatory networks.</title>
        <authorList>
            <person name="Dillman A.R."/>
            <person name="Macchietto M."/>
            <person name="Porter C.F."/>
            <person name="Rogers A."/>
            <person name="Williams B."/>
            <person name="Antoshechkin I."/>
            <person name="Lee M.M."/>
            <person name="Goodwin Z."/>
            <person name="Lu X."/>
            <person name="Lewis E.E."/>
            <person name="Goodrich-Blair H."/>
            <person name="Stock S.P."/>
            <person name="Adams B.J."/>
            <person name="Sternberg P.W."/>
            <person name="Mortazavi A."/>
        </authorList>
    </citation>
    <scope>NUCLEOTIDE SEQUENCE [LARGE SCALE GENOMIC DNA]</scope>
    <source>
        <strain evidence="9 10">ALL</strain>
    </source>
</reference>
<name>A0A4U5NZE2_STECR</name>
<dbReference type="PANTHER" id="PTHR11567:SF211">
    <property type="entry name" value="PROSTATIC ACID PHOSPHATASE"/>
    <property type="match status" value="1"/>
</dbReference>
<dbReference type="InterPro" id="IPR050645">
    <property type="entry name" value="Histidine_acid_phosphatase"/>
</dbReference>